<dbReference type="Gene3D" id="3.40.50.880">
    <property type="match status" value="1"/>
</dbReference>
<comment type="subunit">
    <text evidence="2 10">Heterodimer of HisH and HisF.</text>
</comment>
<dbReference type="PIRSF" id="PIRSF000495">
    <property type="entry name" value="Amidotransf_hisH"/>
    <property type="match status" value="1"/>
</dbReference>
<comment type="catalytic activity">
    <reaction evidence="9 10">
        <text>L-glutamine + H2O = L-glutamate + NH4(+)</text>
        <dbReference type="Rhea" id="RHEA:15889"/>
        <dbReference type="ChEBI" id="CHEBI:15377"/>
        <dbReference type="ChEBI" id="CHEBI:28938"/>
        <dbReference type="ChEBI" id="CHEBI:29985"/>
        <dbReference type="ChEBI" id="CHEBI:58359"/>
        <dbReference type="EC" id="3.5.1.2"/>
    </reaction>
</comment>
<evidence type="ECO:0000313" key="12">
    <source>
        <dbReference type="EMBL" id="NHN86744.1"/>
    </source>
</evidence>
<proteinExistence type="inferred from homology"/>
<dbReference type="RefSeq" id="WP_173585058.1">
    <property type="nucleotide sequence ID" value="NZ_WOTB01000049.1"/>
</dbReference>
<organism evidence="12 13">
    <name type="scientific">Acetobacter musti</name>
    <dbReference type="NCBI Taxonomy" id="864732"/>
    <lineage>
        <taxon>Bacteria</taxon>
        <taxon>Pseudomonadati</taxon>
        <taxon>Pseudomonadota</taxon>
        <taxon>Alphaproteobacteria</taxon>
        <taxon>Acetobacterales</taxon>
        <taxon>Acetobacteraceae</taxon>
        <taxon>Acetobacter</taxon>
    </lineage>
</organism>
<evidence type="ECO:0000259" key="11">
    <source>
        <dbReference type="Pfam" id="PF00117"/>
    </source>
</evidence>
<evidence type="ECO:0000256" key="8">
    <source>
        <dbReference type="ARBA" id="ARBA00047838"/>
    </source>
</evidence>
<dbReference type="PROSITE" id="PS51273">
    <property type="entry name" value="GATASE_TYPE_1"/>
    <property type="match status" value="1"/>
</dbReference>
<feature type="domain" description="Glutamine amidotransferase" evidence="11">
    <location>
        <begin position="17"/>
        <end position="217"/>
    </location>
</feature>
<dbReference type="HAMAP" id="MF_00278">
    <property type="entry name" value="HisH"/>
    <property type="match status" value="1"/>
</dbReference>
<comment type="function">
    <text evidence="10">IGPS catalyzes the conversion of PRFAR and glutamine to IGP, AICAR and glutamate. The HisH subunit catalyzes the hydrolysis of glutamine to glutamate and ammonia as part of the synthesis of IGP and AICAR. The resulting ammonia molecule is channeled to the active site of HisF.</text>
</comment>
<evidence type="ECO:0000256" key="5">
    <source>
        <dbReference type="ARBA" id="ARBA00022962"/>
    </source>
</evidence>
<feature type="active site" evidence="10">
    <location>
        <position position="202"/>
    </location>
</feature>
<keyword evidence="4 10" id="KW-0378">Hydrolase</keyword>
<dbReference type="InterPro" id="IPR029062">
    <property type="entry name" value="Class_I_gatase-like"/>
</dbReference>
<evidence type="ECO:0000256" key="9">
    <source>
        <dbReference type="ARBA" id="ARBA00049534"/>
    </source>
</evidence>
<dbReference type="SUPFAM" id="SSF52317">
    <property type="entry name" value="Class I glutamine amidotransferase-like"/>
    <property type="match status" value="1"/>
</dbReference>
<reference evidence="12 13" key="1">
    <citation type="journal article" date="2020" name="Int. J. Syst. Evol. Microbiol.">
        <title>Novel acetic acid bacteria from cider fermentations: Acetobacter conturbans sp. nov. and Acetobacter fallax sp. nov.</title>
        <authorList>
            <person name="Sombolestani A.S."/>
            <person name="Cleenwerck I."/>
            <person name="Cnockaert M."/>
            <person name="Borremans W."/>
            <person name="Wieme A.D."/>
            <person name="De Vuyst L."/>
            <person name="Vandamme P."/>
        </authorList>
    </citation>
    <scope>NUCLEOTIDE SEQUENCE [LARGE SCALE GENOMIC DNA]</scope>
    <source>
        <strain evidence="12 13">LMG 30640</strain>
    </source>
</reference>
<dbReference type="NCBIfam" id="TIGR01855">
    <property type="entry name" value="IMP_synth_hisH"/>
    <property type="match status" value="1"/>
</dbReference>
<dbReference type="InterPro" id="IPR010139">
    <property type="entry name" value="Imidazole-glycPsynth_HisH"/>
</dbReference>
<comment type="subcellular location">
    <subcellularLocation>
        <location evidence="10">Cytoplasm</location>
    </subcellularLocation>
</comment>
<gene>
    <name evidence="10 12" type="primary">hisH</name>
    <name evidence="12" type="ORF">GOB93_19270</name>
</gene>
<comment type="catalytic activity">
    <reaction evidence="8 10">
        <text>5-[(5-phospho-1-deoxy-D-ribulos-1-ylimino)methylamino]-1-(5-phospho-beta-D-ribosyl)imidazole-4-carboxamide + L-glutamine = D-erythro-1-(imidazol-4-yl)glycerol 3-phosphate + 5-amino-1-(5-phospho-beta-D-ribosyl)imidazole-4-carboxamide + L-glutamate + H(+)</text>
        <dbReference type="Rhea" id="RHEA:24793"/>
        <dbReference type="ChEBI" id="CHEBI:15378"/>
        <dbReference type="ChEBI" id="CHEBI:29985"/>
        <dbReference type="ChEBI" id="CHEBI:58278"/>
        <dbReference type="ChEBI" id="CHEBI:58359"/>
        <dbReference type="ChEBI" id="CHEBI:58475"/>
        <dbReference type="ChEBI" id="CHEBI:58525"/>
        <dbReference type="EC" id="4.3.2.10"/>
    </reaction>
</comment>
<comment type="caution">
    <text evidence="12">The sequence shown here is derived from an EMBL/GenBank/DDBJ whole genome shotgun (WGS) entry which is preliminary data.</text>
</comment>
<dbReference type="CDD" id="cd01748">
    <property type="entry name" value="GATase1_IGP_Synthase"/>
    <property type="match status" value="1"/>
</dbReference>
<dbReference type="InterPro" id="IPR017926">
    <property type="entry name" value="GATASE"/>
</dbReference>
<keyword evidence="6 10" id="KW-0368">Histidine biosynthesis</keyword>
<comment type="pathway">
    <text evidence="1 10">Amino-acid biosynthesis; L-histidine biosynthesis; L-histidine from 5-phospho-alpha-D-ribose 1-diphosphate: step 5/9.</text>
</comment>
<evidence type="ECO:0000256" key="3">
    <source>
        <dbReference type="ARBA" id="ARBA00022605"/>
    </source>
</evidence>
<feature type="active site" description="Nucleophile" evidence="10">
    <location>
        <position position="99"/>
    </location>
</feature>
<keyword evidence="3 10" id="KW-0028">Amino-acid biosynthesis</keyword>
<dbReference type="EC" id="3.5.1.2" evidence="10"/>
<accession>A0ABX0JU23</accession>
<evidence type="ECO:0000256" key="10">
    <source>
        <dbReference type="HAMAP-Rule" id="MF_00278"/>
    </source>
</evidence>
<evidence type="ECO:0000256" key="7">
    <source>
        <dbReference type="ARBA" id="ARBA00023239"/>
    </source>
</evidence>
<evidence type="ECO:0000256" key="1">
    <source>
        <dbReference type="ARBA" id="ARBA00005091"/>
    </source>
</evidence>
<keyword evidence="13" id="KW-1185">Reference proteome</keyword>
<dbReference type="Pfam" id="PF00117">
    <property type="entry name" value="GATase"/>
    <property type="match status" value="1"/>
</dbReference>
<keyword evidence="5 10" id="KW-0315">Glutamine amidotransferase</keyword>
<dbReference type="PANTHER" id="PTHR42701">
    <property type="entry name" value="IMIDAZOLE GLYCEROL PHOSPHATE SYNTHASE SUBUNIT HISH"/>
    <property type="match status" value="1"/>
</dbReference>
<keyword evidence="10" id="KW-0963">Cytoplasm</keyword>
<keyword evidence="7 10" id="KW-0456">Lyase</keyword>
<sequence>MSGTASQSATAAQSVVVIDYDGGNLASAARALVRAAELEDLPVSVTITNDPAAVLAADRLVLPGQGAFADCARGLAAVPGLREAIDTAVSGGTPFLGICVGMQLMAERGLEHGVTPGFGWVAGEIAPMEAPGLRLPQMGWNELVFSRPHPLTEGLGPHPHGYFVHSYALSGANPEEVLATTDYGGAVPAIVVNGNQAGTQFHVEKSQSVGLRILGNFLRWVPGKAEAPDKTGTMT</sequence>
<dbReference type="EMBL" id="WOTB01000049">
    <property type="protein sequence ID" value="NHN86744.1"/>
    <property type="molecule type" value="Genomic_DNA"/>
</dbReference>
<name>A0ABX0JU23_9PROT</name>
<protein>
    <recommendedName>
        <fullName evidence="10">Imidazole glycerol phosphate synthase subunit HisH</fullName>
        <ecNumber evidence="10">4.3.2.10</ecNumber>
    </recommendedName>
    <alternativeName>
        <fullName evidence="10">IGP synthase glutaminase subunit</fullName>
        <ecNumber evidence="10">3.5.1.2</ecNumber>
    </alternativeName>
    <alternativeName>
        <fullName evidence="10">IGP synthase subunit HisH</fullName>
    </alternativeName>
    <alternativeName>
        <fullName evidence="10">ImGP synthase subunit HisH</fullName>
        <shortName evidence="10">IGPS subunit HisH</shortName>
    </alternativeName>
</protein>
<feature type="active site" evidence="10">
    <location>
        <position position="204"/>
    </location>
</feature>
<evidence type="ECO:0000256" key="2">
    <source>
        <dbReference type="ARBA" id="ARBA00011152"/>
    </source>
</evidence>
<evidence type="ECO:0000256" key="6">
    <source>
        <dbReference type="ARBA" id="ARBA00023102"/>
    </source>
</evidence>
<dbReference type="Proteomes" id="UP000635278">
    <property type="component" value="Unassembled WGS sequence"/>
</dbReference>
<evidence type="ECO:0000313" key="13">
    <source>
        <dbReference type="Proteomes" id="UP000635278"/>
    </source>
</evidence>
<evidence type="ECO:0000256" key="4">
    <source>
        <dbReference type="ARBA" id="ARBA00022801"/>
    </source>
</evidence>
<dbReference type="PANTHER" id="PTHR42701:SF1">
    <property type="entry name" value="IMIDAZOLE GLYCEROL PHOSPHATE SYNTHASE SUBUNIT HISH"/>
    <property type="match status" value="1"/>
</dbReference>
<dbReference type="EC" id="4.3.2.10" evidence="10"/>